<name>A0A8C1N6S7_CYPCA</name>
<proteinExistence type="inferred from homology"/>
<reference evidence="6" key="2">
    <citation type="submission" date="2025-09" db="UniProtKB">
        <authorList>
            <consortium name="Ensembl"/>
        </authorList>
    </citation>
    <scope>IDENTIFICATION</scope>
</reference>
<evidence type="ECO:0000256" key="1">
    <source>
        <dbReference type="ARBA" id="ARBA00001231"/>
    </source>
</evidence>
<sequence length="286" mass="32077">VCVSVYSKGLFVHLDLKGAPPRIGYLIEGQLLLLLYNCLNNILRNMLQQIMKLHPKSTSLHIGADEVYMLGLRDESKQWLSVPGQSVHQLFCSHVIKVAKSVQESSPNIKLIMWDDMLRSMTPETFKGEHLTYLSPVLENDHGSKEGGTVDVGDTERLSSRTSCSFAGAKLAELIFTPFHKQKKTVSPLIAQQIKTLAKMTLDAVESQVQEVREEMCLLYSDSTVQEWVKHVTPVLEPLHNLLRDTETVLNEMGLCTEPIYKSWSISFTGKLSLVPFKLDCSCSAK</sequence>
<keyword evidence="7" id="KW-1185">Reference proteome</keyword>
<dbReference type="Pfam" id="PF00728">
    <property type="entry name" value="Glyco_hydro_20"/>
    <property type="match status" value="1"/>
</dbReference>
<reference evidence="6" key="1">
    <citation type="submission" date="2025-08" db="UniProtKB">
        <authorList>
            <consortium name="Ensembl"/>
        </authorList>
    </citation>
    <scope>IDENTIFICATION</scope>
</reference>
<dbReference type="SUPFAM" id="SSF51445">
    <property type="entry name" value="(Trans)glycosidases"/>
    <property type="match status" value="1"/>
</dbReference>
<evidence type="ECO:0000259" key="5">
    <source>
        <dbReference type="Pfam" id="PF00728"/>
    </source>
</evidence>
<evidence type="ECO:0000256" key="3">
    <source>
        <dbReference type="ARBA" id="ARBA00012663"/>
    </source>
</evidence>
<dbReference type="Gene3D" id="3.20.20.80">
    <property type="entry name" value="Glycosidases"/>
    <property type="match status" value="1"/>
</dbReference>
<dbReference type="InterPro" id="IPR015883">
    <property type="entry name" value="Glyco_hydro_20_cat"/>
</dbReference>
<evidence type="ECO:0000256" key="2">
    <source>
        <dbReference type="ARBA" id="ARBA00006285"/>
    </source>
</evidence>
<comment type="catalytic activity">
    <reaction evidence="1">
        <text>Hydrolysis of terminal non-reducing N-acetyl-D-hexosamine residues in N-acetyl-beta-D-hexosaminides.</text>
        <dbReference type="EC" id="3.2.1.52"/>
    </reaction>
</comment>
<dbReference type="PANTHER" id="PTHR21040">
    <property type="entry name" value="BCDNA.GH04120"/>
    <property type="match status" value="1"/>
</dbReference>
<dbReference type="AlphaFoldDB" id="A0A8C1N6S7"/>
<dbReference type="PANTHER" id="PTHR21040:SF6">
    <property type="entry name" value="HEXOSAMINIDASE D"/>
    <property type="match status" value="1"/>
</dbReference>
<evidence type="ECO:0000313" key="7">
    <source>
        <dbReference type="Proteomes" id="UP000694427"/>
    </source>
</evidence>
<dbReference type="GO" id="GO:0004563">
    <property type="term" value="F:beta-N-acetylhexosaminidase activity"/>
    <property type="evidence" value="ECO:0007669"/>
    <property type="project" value="UniProtKB-EC"/>
</dbReference>
<dbReference type="GO" id="GO:0005975">
    <property type="term" value="P:carbohydrate metabolic process"/>
    <property type="evidence" value="ECO:0007669"/>
    <property type="project" value="InterPro"/>
</dbReference>
<evidence type="ECO:0000256" key="4">
    <source>
        <dbReference type="ARBA" id="ARBA00022801"/>
    </source>
</evidence>
<evidence type="ECO:0000313" key="6">
    <source>
        <dbReference type="Ensembl" id="ENSCCRP00010087789.1"/>
    </source>
</evidence>
<comment type="similarity">
    <text evidence="2">Belongs to the glycosyl hydrolase 20 family.</text>
</comment>
<dbReference type="InterPro" id="IPR017853">
    <property type="entry name" value="GH"/>
</dbReference>
<organism evidence="6 7">
    <name type="scientific">Cyprinus carpio</name>
    <name type="common">Common carp</name>
    <dbReference type="NCBI Taxonomy" id="7962"/>
    <lineage>
        <taxon>Eukaryota</taxon>
        <taxon>Metazoa</taxon>
        <taxon>Chordata</taxon>
        <taxon>Craniata</taxon>
        <taxon>Vertebrata</taxon>
        <taxon>Euteleostomi</taxon>
        <taxon>Actinopterygii</taxon>
        <taxon>Neopterygii</taxon>
        <taxon>Teleostei</taxon>
        <taxon>Ostariophysi</taxon>
        <taxon>Cypriniformes</taxon>
        <taxon>Cyprinidae</taxon>
        <taxon>Cyprininae</taxon>
        <taxon>Cyprinus</taxon>
    </lineage>
</organism>
<protein>
    <recommendedName>
        <fullName evidence="3">beta-N-acetylhexosaminidase</fullName>
        <ecNumber evidence="3">3.2.1.52</ecNumber>
    </recommendedName>
</protein>
<accession>A0A8C1N6S7</accession>
<feature type="domain" description="Glycoside hydrolase family 20 catalytic" evidence="5">
    <location>
        <begin position="39"/>
        <end position="122"/>
    </location>
</feature>
<dbReference type="InterPro" id="IPR038901">
    <property type="entry name" value="HEXDC-like"/>
</dbReference>
<dbReference type="Proteomes" id="UP000694427">
    <property type="component" value="Unplaced"/>
</dbReference>
<dbReference type="EC" id="3.2.1.52" evidence="3"/>
<keyword evidence="4" id="KW-0378">Hydrolase</keyword>
<dbReference type="Ensembl" id="ENSCCRT00010097358.1">
    <property type="protein sequence ID" value="ENSCCRP00010087789.1"/>
    <property type="gene ID" value="ENSCCRG00010038326.1"/>
</dbReference>